<dbReference type="FunFam" id="1.10.30.10:FF:000026">
    <property type="entry name" value="PMS1 homolog 1, mismatch repair system component"/>
    <property type="match status" value="1"/>
</dbReference>
<evidence type="ECO:0000256" key="2">
    <source>
        <dbReference type="ARBA" id="ARBA00022763"/>
    </source>
</evidence>
<keyword evidence="7" id="KW-1185">Reference proteome</keyword>
<dbReference type="InterPro" id="IPR014762">
    <property type="entry name" value="DNA_mismatch_repair_CS"/>
</dbReference>
<gene>
    <name evidence="6" type="ORF">D9C73_001119</name>
</gene>
<dbReference type="Proteomes" id="UP000298787">
    <property type="component" value="Chromosome 2"/>
</dbReference>
<protein>
    <submittedName>
        <fullName evidence="6">PMS1 protein-like protein 1 DNA mismatch repair protein</fullName>
    </submittedName>
</protein>
<feature type="region of interest" description="Disordered" evidence="4">
    <location>
        <begin position="698"/>
        <end position="741"/>
    </location>
</feature>
<dbReference type="InterPro" id="IPR036910">
    <property type="entry name" value="HMG_box_dom_sf"/>
</dbReference>
<dbReference type="Gene3D" id="3.30.230.10">
    <property type="match status" value="1"/>
</dbReference>
<proteinExistence type="inferred from homology"/>
<dbReference type="CDD" id="cd16926">
    <property type="entry name" value="HATPase_MutL-MLH-PMS-like"/>
    <property type="match status" value="1"/>
</dbReference>
<feature type="domain" description="HMG box" evidence="5">
    <location>
        <begin position="649"/>
        <end position="717"/>
    </location>
</feature>
<feature type="region of interest" description="Disordered" evidence="4">
    <location>
        <begin position="596"/>
        <end position="630"/>
    </location>
</feature>
<keyword evidence="3" id="KW-0238">DNA-binding</keyword>
<name>A0A4U5U0L0_COLLU</name>
<feature type="compositionally biased region" description="Polar residues" evidence="4">
    <location>
        <begin position="724"/>
        <end position="735"/>
    </location>
</feature>
<dbReference type="PANTHER" id="PTHR10073">
    <property type="entry name" value="DNA MISMATCH REPAIR PROTEIN MLH, PMS, MUTL"/>
    <property type="match status" value="1"/>
</dbReference>
<dbReference type="PROSITE" id="PS50118">
    <property type="entry name" value="HMG_BOX_2"/>
    <property type="match status" value="1"/>
</dbReference>
<dbReference type="Pfam" id="PF13589">
    <property type="entry name" value="HATPase_c_3"/>
    <property type="match status" value="1"/>
</dbReference>
<dbReference type="AlphaFoldDB" id="A0A4U5U0L0"/>
<dbReference type="SMART" id="SM00398">
    <property type="entry name" value="HMG"/>
    <property type="match status" value="1"/>
</dbReference>
<comment type="similarity">
    <text evidence="1">Belongs to the DNA mismatch repair MutL/HexB family.</text>
</comment>
<dbReference type="SUPFAM" id="SSF54211">
    <property type="entry name" value="Ribosomal protein S5 domain 2-like"/>
    <property type="match status" value="1"/>
</dbReference>
<evidence type="ECO:0000256" key="1">
    <source>
        <dbReference type="ARBA" id="ARBA00006082"/>
    </source>
</evidence>
<evidence type="ECO:0000313" key="6">
    <source>
        <dbReference type="EMBL" id="TKS67557.1"/>
    </source>
</evidence>
<dbReference type="SUPFAM" id="SSF47095">
    <property type="entry name" value="HMG-box"/>
    <property type="match status" value="1"/>
</dbReference>
<dbReference type="SMART" id="SM01340">
    <property type="entry name" value="DNA_mis_repair"/>
    <property type="match status" value="1"/>
</dbReference>
<reference evidence="6 7" key="1">
    <citation type="submission" date="2019-01" db="EMBL/GenBank/DDBJ databases">
        <title>Genome Assembly of Collichthys lucidus.</title>
        <authorList>
            <person name="Cai M."/>
            <person name="Xiao S."/>
        </authorList>
    </citation>
    <scope>NUCLEOTIDE SEQUENCE [LARGE SCALE GENOMIC DNA]</scope>
    <source>
        <strain evidence="6">JT15FE1705JMU</strain>
        <tissue evidence="6">Muscle</tissue>
    </source>
</reference>
<dbReference type="PANTHER" id="PTHR10073:SF54">
    <property type="entry name" value="PMS1 PROTEIN HOMOLOG 1"/>
    <property type="match status" value="1"/>
</dbReference>
<dbReference type="GO" id="GO:0032389">
    <property type="term" value="C:MutLalpha complex"/>
    <property type="evidence" value="ECO:0007669"/>
    <property type="project" value="TreeGrafter"/>
</dbReference>
<keyword evidence="3" id="KW-0539">Nucleus</keyword>
<dbReference type="NCBIfam" id="TIGR00585">
    <property type="entry name" value="mutl"/>
    <property type="match status" value="1"/>
</dbReference>
<keyword evidence="2" id="KW-0227">DNA damage</keyword>
<evidence type="ECO:0000256" key="3">
    <source>
        <dbReference type="PROSITE-ProRule" id="PRU00267"/>
    </source>
</evidence>
<feature type="compositionally biased region" description="Basic and acidic residues" evidence="4">
    <location>
        <begin position="615"/>
        <end position="627"/>
    </location>
</feature>
<evidence type="ECO:0000256" key="4">
    <source>
        <dbReference type="SAM" id="MobiDB-lite"/>
    </source>
</evidence>
<feature type="region of interest" description="Disordered" evidence="4">
    <location>
        <begin position="272"/>
        <end position="308"/>
    </location>
</feature>
<dbReference type="GO" id="GO:0030983">
    <property type="term" value="F:mismatched DNA binding"/>
    <property type="evidence" value="ECO:0007669"/>
    <property type="project" value="InterPro"/>
</dbReference>
<dbReference type="InterPro" id="IPR036890">
    <property type="entry name" value="HATPase_C_sf"/>
</dbReference>
<dbReference type="FunFam" id="3.30.565.10:FF:000017">
    <property type="entry name" value="PMS1 homolog 1, mismatch repair system component"/>
    <property type="match status" value="1"/>
</dbReference>
<accession>A0A4U5U0L0</accession>
<dbReference type="InterPro" id="IPR002099">
    <property type="entry name" value="MutL/Mlh/PMS"/>
</dbReference>
<dbReference type="EMBL" id="CM014079">
    <property type="protein sequence ID" value="TKS67557.1"/>
    <property type="molecule type" value="Genomic_DNA"/>
</dbReference>
<dbReference type="SUPFAM" id="SSF55874">
    <property type="entry name" value="ATPase domain of HSP90 chaperone/DNA topoisomerase II/histidine kinase"/>
    <property type="match status" value="1"/>
</dbReference>
<dbReference type="GO" id="GO:0006298">
    <property type="term" value="P:mismatch repair"/>
    <property type="evidence" value="ECO:0007669"/>
    <property type="project" value="InterPro"/>
</dbReference>
<dbReference type="Gene3D" id="1.10.30.10">
    <property type="entry name" value="High mobility group box domain"/>
    <property type="match status" value="1"/>
</dbReference>
<dbReference type="GO" id="GO:0140664">
    <property type="term" value="F:ATP-dependent DNA damage sensor activity"/>
    <property type="evidence" value="ECO:0007669"/>
    <property type="project" value="InterPro"/>
</dbReference>
<dbReference type="InterPro" id="IPR014721">
    <property type="entry name" value="Ribsml_uS5_D2-typ_fold_subgr"/>
</dbReference>
<organism evidence="6 7">
    <name type="scientific">Collichthys lucidus</name>
    <name type="common">Big head croaker</name>
    <name type="synonym">Sciaena lucida</name>
    <dbReference type="NCBI Taxonomy" id="240159"/>
    <lineage>
        <taxon>Eukaryota</taxon>
        <taxon>Metazoa</taxon>
        <taxon>Chordata</taxon>
        <taxon>Craniata</taxon>
        <taxon>Vertebrata</taxon>
        <taxon>Euteleostomi</taxon>
        <taxon>Actinopterygii</taxon>
        <taxon>Neopterygii</taxon>
        <taxon>Teleostei</taxon>
        <taxon>Neoteleostei</taxon>
        <taxon>Acanthomorphata</taxon>
        <taxon>Eupercaria</taxon>
        <taxon>Sciaenidae</taxon>
        <taxon>Collichthys</taxon>
    </lineage>
</organism>
<dbReference type="InterPro" id="IPR013507">
    <property type="entry name" value="DNA_mismatch_S5_2-like"/>
</dbReference>
<dbReference type="InterPro" id="IPR038973">
    <property type="entry name" value="MutL/Mlh/Pms-like"/>
</dbReference>
<dbReference type="CDD" id="cd03485">
    <property type="entry name" value="MutL_Trans_hPMS_1_like"/>
    <property type="match status" value="1"/>
</dbReference>
<dbReference type="STRING" id="240159.A0A4U5U0L0"/>
<dbReference type="Pfam" id="PF01119">
    <property type="entry name" value="DNA_mis_repair"/>
    <property type="match status" value="1"/>
</dbReference>
<dbReference type="InterPro" id="IPR020568">
    <property type="entry name" value="Ribosomal_Su5_D2-typ_SF"/>
</dbReference>
<evidence type="ECO:0000313" key="7">
    <source>
        <dbReference type="Proteomes" id="UP000298787"/>
    </source>
</evidence>
<dbReference type="Pfam" id="PF00505">
    <property type="entry name" value="HMG_box"/>
    <property type="match status" value="1"/>
</dbReference>
<dbReference type="Gene3D" id="3.30.565.10">
    <property type="entry name" value="Histidine kinase-like ATPase, C-terminal domain"/>
    <property type="match status" value="1"/>
</dbReference>
<feature type="region of interest" description="Disordered" evidence="4">
    <location>
        <begin position="480"/>
        <end position="554"/>
    </location>
</feature>
<feature type="DNA-binding region" description="HMG box" evidence="3">
    <location>
        <begin position="649"/>
        <end position="717"/>
    </location>
</feature>
<dbReference type="GO" id="GO:0016887">
    <property type="term" value="F:ATP hydrolysis activity"/>
    <property type="evidence" value="ECO:0007669"/>
    <property type="project" value="InterPro"/>
</dbReference>
<dbReference type="FunFam" id="3.30.230.10:FF:000030">
    <property type="entry name" value="PMS1 homolog 1, mismatch repair system component"/>
    <property type="match status" value="1"/>
</dbReference>
<feature type="compositionally biased region" description="Polar residues" evidence="4">
    <location>
        <begin position="292"/>
        <end position="302"/>
    </location>
</feature>
<evidence type="ECO:0000259" key="5">
    <source>
        <dbReference type="PROSITE" id="PS50118"/>
    </source>
</evidence>
<dbReference type="PROSITE" id="PS00058">
    <property type="entry name" value="DNA_MISMATCH_REPAIR_1"/>
    <property type="match status" value="1"/>
</dbReference>
<dbReference type="GO" id="GO:0005524">
    <property type="term" value="F:ATP binding"/>
    <property type="evidence" value="ECO:0007669"/>
    <property type="project" value="InterPro"/>
</dbReference>
<feature type="compositionally biased region" description="Basic and acidic residues" evidence="4">
    <location>
        <begin position="698"/>
        <end position="713"/>
    </location>
</feature>
<dbReference type="InterPro" id="IPR009071">
    <property type="entry name" value="HMG_box_dom"/>
</dbReference>
<sequence>MKQLPPDTVRLLSSSQVITSVLNVVKELMENSLDAGASSVDIKLENYGLDRVEVRDNGHGIKAADTPVMAVRHFTSKICSHEDLERLETYGFRGEALGSVCAVAEVVVTTKTEEDEISTQYTLNSTGEIVSQKPSHLGQGTTVSVLKLFKNLPVRRQYYSSTKKCKEELKKVNELLMAYAIIKPDLRLTLIHNKVKYECVCYKASVYSCTLCLSLKRLKALKQLQLQEGIQQQLVRWWFGRRPRWPITEAPSLLRWGPAPLPTCSLATITKSNQSNERERFSSLSPRPKLSDQGNQVDNFSGASLGESRKSCSSAEQNVTLVFGSMTTNSCGPLGPEIILEGFFPKPGADYSSTSSSNPDKTFIFVNNRPVHQKDVMKLLRQHYTAQYPDDQARNRYPILMLKITVPPSSVDVNLTPDKTQVLLHDKVASKFNHNPKSVKYVACLLRRSRDPASLVDDIINRIQLEAFLVSLYGYRPSGDPTAEKQLGHETSPSPPGPLRTDASGPDNKQSPDGDDANLLNGAPQHGDTAVRTDASLKRQTSNGSSSSSSVAEDWHVNRNPATFESSFSLYDEPSCTQTAETGSLERLEDNAMTGEPVQPVKIHQPSKNNQSESDEIKSRSSSDKKTSNAITEKQVALTAYDLINNRAIRAPLSPAALFEKEARAEVLREKPTASLQDISVAVHERWKNLREEDRKKYEEKAKKHRECHDQRIKLASAEGPRETSMSTQRGQAQGQKRKAPLSNQKLLDELFSAQPQKKNRSPAPKPSLPLPCSVPSLRLQLQRLSSQSSAVPRGLRLVNRLASQSAWVILCGQRLMLLNPFRVEEALLFKRLLENNILPAASLQNPIQLTDGSLGGAEYTEALCNMEKQSPELNGRTFFSDPRLVANGFKIQLTPGLTSAERHLEVTAMADYVPFLGLEDLREILTAVVHRKARAVHECRPLKVTNYLQGEAVRLARQLPTNLSREDVEEILLRMEQQLGENSRTCIHGQPFFQHLSDIPSSDQEAKALLKPSEL</sequence>